<evidence type="ECO:0000313" key="1">
    <source>
        <dbReference type="EMBL" id="AMD91110.1"/>
    </source>
</evidence>
<keyword evidence="2" id="KW-1185">Reference proteome</keyword>
<dbReference type="KEGG" id="dfi:AXF13_13795"/>
<proteinExistence type="predicted"/>
<reference evidence="2" key="1">
    <citation type="submission" date="2016-02" db="EMBL/GenBank/DDBJ databases">
        <authorList>
            <person name="Holder M.E."/>
            <person name="Ajami N.J."/>
            <person name="Petrosino J.F."/>
        </authorList>
    </citation>
    <scope>NUCLEOTIDE SEQUENCE [LARGE SCALE GENOMIC DNA]</scope>
    <source>
        <strain evidence="2">CCUG 45958</strain>
    </source>
</reference>
<gene>
    <name evidence="1" type="ORF">AXF13_13795</name>
</gene>
<dbReference type="AlphaFoldDB" id="A0A0X8JLS5"/>
<dbReference type="RefSeq" id="WP_062254109.1">
    <property type="nucleotide sequence ID" value="NZ_CP014229.1"/>
</dbReference>
<evidence type="ECO:0000313" key="2">
    <source>
        <dbReference type="Proteomes" id="UP000069241"/>
    </source>
</evidence>
<accession>A0A0X8JLS5</accession>
<organism evidence="1 2">
    <name type="scientific">Desulfovibrio fairfieldensis</name>
    <dbReference type="NCBI Taxonomy" id="44742"/>
    <lineage>
        <taxon>Bacteria</taxon>
        <taxon>Pseudomonadati</taxon>
        <taxon>Thermodesulfobacteriota</taxon>
        <taxon>Desulfovibrionia</taxon>
        <taxon>Desulfovibrionales</taxon>
        <taxon>Desulfovibrionaceae</taxon>
        <taxon>Desulfovibrio</taxon>
    </lineage>
</organism>
<protein>
    <submittedName>
        <fullName evidence="1">Uncharacterized protein</fullName>
    </submittedName>
</protein>
<dbReference type="STRING" id="44742.AXF13_13795"/>
<dbReference type="EMBL" id="CP014229">
    <property type="protein sequence ID" value="AMD91110.1"/>
    <property type="molecule type" value="Genomic_DNA"/>
</dbReference>
<dbReference type="Proteomes" id="UP000069241">
    <property type="component" value="Chromosome"/>
</dbReference>
<name>A0A0X8JLS5_9BACT</name>
<sequence>MNYLIVEDFSGQAVPFIFPRRVDHGDMREQLPYGQVLSCGVLELGPDGFICSGGNNELGVKARPEEDAAIIAEALRRR</sequence>